<dbReference type="InterPro" id="IPR013216">
    <property type="entry name" value="Methyltransf_11"/>
</dbReference>
<reference evidence="3" key="1">
    <citation type="submission" date="2020-05" db="EMBL/GenBank/DDBJ databases">
        <authorList>
            <person name="Chiriac C."/>
            <person name="Salcher M."/>
            <person name="Ghai R."/>
            <person name="Kavagutti S V."/>
        </authorList>
    </citation>
    <scope>NUCLEOTIDE SEQUENCE</scope>
</reference>
<evidence type="ECO:0000256" key="1">
    <source>
        <dbReference type="ARBA" id="ARBA00022679"/>
    </source>
</evidence>
<accession>A0A6J6DW44</accession>
<dbReference type="CDD" id="cd02440">
    <property type="entry name" value="AdoMet_MTases"/>
    <property type="match status" value="1"/>
</dbReference>
<feature type="domain" description="Methyltransferase type 11" evidence="2">
    <location>
        <begin position="108"/>
        <end position="205"/>
    </location>
</feature>
<dbReference type="Pfam" id="PF08241">
    <property type="entry name" value="Methyltransf_11"/>
    <property type="match status" value="1"/>
</dbReference>
<dbReference type="InterPro" id="IPR029063">
    <property type="entry name" value="SAM-dependent_MTases_sf"/>
</dbReference>
<name>A0A6J6DW44_9ZZZZ</name>
<gene>
    <name evidence="3" type="ORF">UFOPK1698_00313</name>
</gene>
<dbReference type="AlphaFoldDB" id="A0A6J6DW44"/>
<dbReference type="EMBL" id="CAEZTP010000016">
    <property type="protein sequence ID" value="CAB4567424.1"/>
    <property type="molecule type" value="Genomic_DNA"/>
</dbReference>
<keyword evidence="1" id="KW-0808">Transferase</keyword>
<dbReference type="PANTHER" id="PTHR43861:SF3">
    <property type="entry name" value="PUTATIVE (AFU_ORTHOLOGUE AFUA_2G14390)-RELATED"/>
    <property type="match status" value="1"/>
</dbReference>
<dbReference type="PANTHER" id="PTHR43861">
    <property type="entry name" value="TRANS-ACONITATE 2-METHYLTRANSFERASE-RELATED"/>
    <property type="match status" value="1"/>
</dbReference>
<evidence type="ECO:0000259" key="2">
    <source>
        <dbReference type="Pfam" id="PF08241"/>
    </source>
</evidence>
<sequence length="293" mass="34473">MKLWKLKFKESDPSNIKLRDEILAQIRSEFTVMPRFMFHQPLDYDKISLPIKSIQPDRTSPRVPTDEFRFGYSLGDESVYLEWGAYDHGLILNEIKRAGIMKDGLSILDFGCSSGRVLRHFEAQVNKNGWRVIGCDIQARAIESMRADNWPDGFEFFTSTTLPHLPFEDSSIDVIYSFSVFTHTKYLWDAWLLELKRVLKPGGIMMHTVHLEDAWKFYNKNRNEKWVQDSQVPEVYNVAEMNVDFLFDGDASVSQVFWKREILENYWSRYFDSIEILPPADRFSFQNIVILRK</sequence>
<organism evidence="3">
    <name type="scientific">freshwater metagenome</name>
    <dbReference type="NCBI Taxonomy" id="449393"/>
    <lineage>
        <taxon>unclassified sequences</taxon>
        <taxon>metagenomes</taxon>
        <taxon>ecological metagenomes</taxon>
    </lineage>
</organism>
<dbReference type="SUPFAM" id="SSF53335">
    <property type="entry name" value="S-adenosyl-L-methionine-dependent methyltransferases"/>
    <property type="match status" value="1"/>
</dbReference>
<proteinExistence type="predicted"/>
<protein>
    <submittedName>
        <fullName evidence="3">Unannotated protein</fullName>
    </submittedName>
</protein>
<evidence type="ECO:0000313" key="3">
    <source>
        <dbReference type="EMBL" id="CAB4567424.1"/>
    </source>
</evidence>
<dbReference type="Gene3D" id="3.40.50.150">
    <property type="entry name" value="Vaccinia Virus protein VP39"/>
    <property type="match status" value="1"/>
</dbReference>
<dbReference type="GO" id="GO:0008757">
    <property type="term" value="F:S-adenosylmethionine-dependent methyltransferase activity"/>
    <property type="evidence" value="ECO:0007669"/>
    <property type="project" value="InterPro"/>
</dbReference>